<dbReference type="EMBL" id="WEHW01000011">
    <property type="protein sequence ID" value="KAB7651694.1"/>
    <property type="molecule type" value="Genomic_DNA"/>
</dbReference>
<organism evidence="1 2">
    <name type="scientific">Sutterella seckii</name>
    <dbReference type="NCBI Taxonomy" id="1944635"/>
    <lineage>
        <taxon>Bacteria</taxon>
        <taxon>Pseudomonadati</taxon>
        <taxon>Pseudomonadota</taxon>
        <taxon>Betaproteobacteria</taxon>
        <taxon>Burkholderiales</taxon>
        <taxon>Sutterellaceae</taxon>
        <taxon>Sutterella</taxon>
    </lineage>
</organism>
<protein>
    <submittedName>
        <fullName evidence="1">Uncharacterized protein</fullName>
    </submittedName>
</protein>
<evidence type="ECO:0000313" key="2">
    <source>
        <dbReference type="Proteomes" id="UP000469462"/>
    </source>
</evidence>
<gene>
    <name evidence="1" type="ORF">GBM96_04790</name>
</gene>
<dbReference type="Proteomes" id="UP000469462">
    <property type="component" value="Unassembled WGS sequence"/>
</dbReference>
<keyword evidence="2" id="KW-1185">Reference proteome</keyword>
<evidence type="ECO:0000313" key="1">
    <source>
        <dbReference type="EMBL" id="KAB7651694.1"/>
    </source>
</evidence>
<accession>A0AAI9WNH9</accession>
<name>A0AAI9WNH9_9BURK</name>
<dbReference type="AlphaFoldDB" id="A0AAI9WNH9"/>
<comment type="caution">
    <text evidence="1">The sequence shown here is derived from an EMBL/GenBank/DDBJ whole genome shotgun (WGS) entry which is preliminary data.</text>
</comment>
<proteinExistence type="predicted"/>
<dbReference type="RefSeq" id="WP_139687219.1">
    <property type="nucleotide sequence ID" value="NZ_WEHW01000011.1"/>
</dbReference>
<sequence length="87" mass="10166">MTEKYVLLTVELSPEEKKTFSEIANSLGFSEAEVLMMLVHQFIECKELPFVFHCYPKINYKNPNLLHAHLNDKGRLIVPNAWKDEDE</sequence>
<reference evidence="1 2" key="1">
    <citation type="submission" date="2019-10" db="EMBL/GenBank/DDBJ databases">
        <title>Genome diversity of Sutterella seckii.</title>
        <authorList>
            <person name="Chaplin A.V."/>
            <person name="Sokolova S.R."/>
            <person name="Mosin K.A."/>
            <person name="Ivanova E.L."/>
            <person name="Kochetkova T.O."/>
            <person name="Goltsov A.Y."/>
            <person name="Trofimov D.Y."/>
            <person name="Efimov B.A."/>
        </authorList>
    </citation>
    <scope>NUCLEOTIDE SEQUENCE [LARGE SCALE GENOMIC DNA]</scope>
    <source>
        <strain evidence="1 2">ASD3426</strain>
    </source>
</reference>